<reference evidence="2" key="1">
    <citation type="submission" date="2016-10" db="EMBL/GenBank/DDBJ databases">
        <title>Sequence of Gallionella enrichment culture.</title>
        <authorList>
            <person name="Poehlein A."/>
            <person name="Muehling M."/>
            <person name="Daniel R."/>
        </authorList>
    </citation>
    <scope>NUCLEOTIDE SEQUENCE</scope>
</reference>
<dbReference type="InterPro" id="IPR053140">
    <property type="entry name" value="GDSL_Rv0518-like"/>
</dbReference>
<dbReference type="InterPro" id="IPR036514">
    <property type="entry name" value="SGNH_hydro_sf"/>
</dbReference>
<dbReference type="Gene3D" id="3.40.50.1110">
    <property type="entry name" value="SGNH hydrolase"/>
    <property type="match status" value="1"/>
</dbReference>
<accession>A0A1J5SAK2</accession>
<evidence type="ECO:0000313" key="2">
    <source>
        <dbReference type="EMBL" id="OIQ98779.1"/>
    </source>
</evidence>
<keyword evidence="2" id="KW-0378">Hydrolase</keyword>
<dbReference type="PANTHER" id="PTHR43784">
    <property type="entry name" value="GDSL-LIKE LIPASE/ACYLHYDROLASE, PUTATIVE (AFU_ORTHOLOGUE AFUA_2G00820)-RELATED"/>
    <property type="match status" value="1"/>
</dbReference>
<evidence type="ECO:0000259" key="1">
    <source>
        <dbReference type="Pfam" id="PF13472"/>
    </source>
</evidence>
<name>A0A1J5SAK2_9ZZZZ</name>
<sequence length="398" mass="42238">MVAAGVLFTTPVFAGPSAAAPEHWVATWCTSPSLPRATERERVRDHFVLHDATLREIVHTSLGGSEVRVRLATAFGTVPVRIVSASVLSRSGTLRPLTFAGKASFTIPPNAVVVTDPVAMTVPADSDLAISLYVEGPVDAAAIHYAASQISYQEPGDQTRSAAWPGPGGGTPFPRWAFLAGVDVSAPVSAGTVVAFGDSITDGVHSTVNANRRWPNDLFRRLQAAGITDLSVVDAGISGNQLIHDAAPSSGVSALSRFDRDVLAQPGVRTVIVLEGINDIGHAAPGSLRSEELIAGLAQLAERAHEMGLKLYGATLTPDGGAKRGYYTAETEKIRQGYNAWIRTTPLLDGYVDFDKVTRDPAHPENFLPAYDSGDHLHPNDAGYQAMAEAIPLSFFRR</sequence>
<dbReference type="SUPFAM" id="SSF52266">
    <property type="entry name" value="SGNH hydrolase"/>
    <property type="match status" value="1"/>
</dbReference>
<proteinExistence type="predicted"/>
<protein>
    <submittedName>
        <fullName evidence="2">GDSL-like lipase/acylhydrolase</fullName>
    </submittedName>
</protein>
<organism evidence="2">
    <name type="scientific">mine drainage metagenome</name>
    <dbReference type="NCBI Taxonomy" id="410659"/>
    <lineage>
        <taxon>unclassified sequences</taxon>
        <taxon>metagenomes</taxon>
        <taxon>ecological metagenomes</taxon>
    </lineage>
</organism>
<comment type="caution">
    <text evidence="2">The sequence shown here is derived from an EMBL/GenBank/DDBJ whole genome shotgun (WGS) entry which is preliminary data.</text>
</comment>
<dbReference type="PANTHER" id="PTHR43784:SF2">
    <property type="entry name" value="GDSL-LIKE LIPASE_ACYLHYDROLASE, PUTATIVE (AFU_ORTHOLOGUE AFUA_2G00820)-RELATED"/>
    <property type="match status" value="1"/>
</dbReference>
<dbReference type="Pfam" id="PF13472">
    <property type="entry name" value="Lipase_GDSL_2"/>
    <property type="match status" value="1"/>
</dbReference>
<dbReference type="CDD" id="cd01830">
    <property type="entry name" value="XynE_like"/>
    <property type="match status" value="1"/>
</dbReference>
<dbReference type="GO" id="GO:0016787">
    <property type="term" value="F:hydrolase activity"/>
    <property type="evidence" value="ECO:0007669"/>
    <property type="project" value="UniProtKB-KW"/>
</dbReference>
<feature type="domain" description="SGNH hydrolase-type esterase" evidence="1">
    <location>
        <begin position="195"/>
        <end position="386"/>
    </location>
</feature>
<gene>
    <name evidence="2" type="ORF">GALL_191450</name>
</gene>
<dbReference type="AlphaFoldDB" id="A0A1J5SAK2"/>
<dbReference type="InterPro" id="IPR013830">
    <property type="entry name" value="SGNH_hydro"/>
</dbReference>
<dbReference type="EMBL" id="MLJW01000114">
    <property type="protein sequence ID" value="OIQ98779.1"/>
    <property type="molecule type" value="Genomic_DNA"/>
</dbReference>